<dbReference type="EMBL" id="CM001888">
    <property type="protein sequence ID" value="EOY18996.1"/>
    <property type="molecule type" value="Genomic_DNA"/>
</dbReference>
<protein>
    <submittedName>
        <fullName evidence="2">Uncharacterized protein</fullName>
    </submittedName>
</protein>
<evidence type="ECO:0000256" key="1">
    <source>
        <dbReference type="SAM" id="MobiDB-lite"/>
    </source>
</evidence>
<dbReference type="GO" id="GO:0005634">
    <property type="term" value="C:nucleus"/>
    <property type="evidence" value="ECO:0000318"/>
    <property type="project" value="GO_Central"/>
</dbReference>
<accession>A0A061FPJ1</accession>
<dbReference type="GO" id="GO:0000976">
    <property type="term" value="F:transcription cis-regulatory region binding"/>
    <property type="evidence" value="ECO:0000318"/>
    <property type="project" value="GO_Central"/>
</dbReference>
<dbReference type="Gramene" id="EOY18996">
    <property type="protein sequence ID" value="EOY18996"/>
    <property type="gene ID" value="TCM_043568"/>
</dbReference>
<dbReference type="InParanoid" id="A0A061FPJ1"/>
<name>A0A061FPJ1_THECC</name>
<reference evidence="2 3" key="1">
    <citation type="journal article" date="2013" name="Genome Biol.">
        <title>The genome sequence of the most widely cultivated cacao type and its use to identify candidate genes regulating pod color.</title>
        <authorList>
            <person name="Motamayor J.C."/>
            <person name="Mockaitis K."/>
            <person name="Schmutz J."/>
            <person name="Haiminen N."/>
            <person name="Iii D.L."/>
            <person name="Cornejo O."/>
            <person name="Findley S.D."/>
            <person name="Zheng P."/>
            <person name="Utro F."/>
            <person name="Royaert S."/>
            <person name="Saski C."/>
            <person name="Jenkins J."/>
            <person name="Podicheti R."/>
            <person name="Zhao M."/>
            <person name="Scheffler B.E."/>
            <person name="Stack J.C."/>
            <person name="Feltus F.A."/>
            <person name="Mustiga G.M."/>
            <person name="Amores F."/>
            <person name="Phillips W."/>
            <person name="Marelli J.P."/>
            <person name="May G.D."/>
            <person name="Shapiro H."/>
            <person name="Ma J."/>
            <person name="Bustamante C.D."/>
            <person name="Schnell R.J."/>
            <person name="Main D."/>
            <person name="Gilbert D."/>
            <person name="Parida L."/>
            <person name="Kuhn D.N."/>
        </authorList>
    </citation>
    <scope>NUCLEOTIDE SEQUENCE [LARGE SCALE GENOMIC DNA]</scope>
    <source>
        <strain evidence="3">cv. Matina 1-6</strain>
    </source>
</reference>
<sequence>MKPGLNLPKKLRVIYNDPDATDLSSDEEEIDYWKKRKNQIVGTKRVVKEISCSSASHKSCSSNSSHYINDGTGSRRPRRSSSTYSTEEEAAAVYQTKKQEANNAEKTMTQRTMKKVVKEYRNVKEQPCLDQWDEWKDEPSIMELWEVPPSASESWEELFRPYGHEDYLPCGSDAVSCLLLPKNSKDKLFDQPDIKTKMEDMAWADEILNLEFC</sequence>
<proteinExistence type="predicted"/>
<feature type="compositionally biased region" description="Low complexity" evidence="1">
    <location>
        <begin position="54"/>
        <end position="66"/>
    </location>
</feature>
<dbReference type="OMA" id="MAWVDEF"/>
<organism evidence="2 3">
    <name type="scientific">Theobroma cacao</name>
    <name type="common">Cacao</name>
    <name type="synonym">Cocoa</name>
    <dbReference type="NCBI Taxonomy" id="3641"/>
    <lineage>
        <taxon>Eukaryota</taxon>
        <taxon>Viridiplantae</taxon>
        <taxon>Streptophyta</taxon>
        <taxon>Embryophyta</taxon>
        <taxon>Tracheophyta</taxon>
        <taxon>Spermatophyta</taxon>
        <taxon>Magnoliopsida</taxon>
        <taxon>eudicotyledons</taxon>
        <taxon>Gunneridae</taxon>
        <taxon>Pentapetalae</taxon>
        <taxon>rosids</taxon>
        <taxon>malvids</taxon>
        <taxon>Malvales</taxon>
        <taxon>Malvaceae</taxon>
        <taxon>Byttnerioideae</taxon>
        <taxon>Theobroma</taxon>
    </lineage>
</organism>
<evidence type="ECO:0000313" key="3">
    <source>
        <dbReference type="Proteomes" id="UP000026915"/>
    </source>
</evidence>
<dbReference type="HOGENOM" id="CLU_1296371_0_0_1"/>
<feature type="region of interest" description="Disordered" evidence="1">
    <location>
        <begin position="54"/>
        <end position="86"/>
    </location>
</feature>
<dbReference type="GO" id="GO:0003700">
    <property type="term" value="F:DNA-binding transcription factor activity"/>
    <property type="evidence" value="ECO:0000318"/>
    <property type="project" value="GO_Central"/>
</dbReference>
<dbReference type="GO" id="GO:0048825">
    <property type="term" value="P:cotyledon development"/>
    <property type="evidence" value="ECO:0000318"/>
    <property type="project" value="GO_Central"/>
</dbReference>
<evidence type="ECO:0000313" key="2">
    <source>
        <dbReference type="EMBL" id="EOY18996.1"/>
    </source>
</evidence>
<dbReference type="AlphaFoldDB" id="A0A061FPJ1"/>
<dbReference type="Proteomes" id="UP000026915">
    <property type="component" value="Chromosome 10"/>
</dbReference>
<keyword evidence="3" id="KW-1185">Reference proteome</keyword>
<gene>
    <name evidence="2" type="ORF">TCM_043568</name>
</gene>